<gene>
    <name evidence="2" type="ORF">GGQ88_001612</name>
</gene>
<evidence type="ECO:0000313" key="2">
    <source>
        <dbReference type="EMBL" id="MBB3860346.1"/>
    </source>
</evidence>
<keyword evidence="3" id="KW-1185">Reference proteome</keyword>
<accession>A0A7W5ZUR4</accession>
<dbReference type="RefSeq" id="WP_183612617.1">
    <property type="nucleotide sequence ID" value="NZ_JACICY010000003.1"/>
</dbReference>
<sequence>MKITKAIVLGGVAGLAATAGTVSASEAVTTIGIRGTVPVVCRVNLENGANATLGASQVQGTLREFCNSGAGYRVVAKYSPQLASGRLIIDGRVLNLDRSGEVVISESAHAGIVARSITIDSNGRNGGSIRFQIEPR</sequence>
<reference evidence="2 3" key="1">
    <citation type="submission" date="2020-08" db="EMBL/GenBank/DDBJ databases">
        <title>Genomic Encyclopedia of Type Strains, Phase IV (KMG-IV): sequencing the most valuable type-strain genomes for metagenomic binning, comparative biology and taxonomic classification.</title>
        <authorList>
            <person name="Goeker M."/>
        </authorList>
    </citation>
    <scope>NUCLEOTIDE SEQUENCE [LARGE SCALE GENOMIC DNA]</scope>
    <source>
        <strain evidence="2 3">DSM 14552</strain>
    </source>
</reference>
<feature type="chain" id="PRO_5031003839" evidence="1">
    <location>
        <begin position="25"/>
        <end position="136"/>
    </location>
</feature>
<evidence type="ECO:0000313" key="3">
    <source>
        <dbReference type="Proteomes" id="UP000562395"/>
    </source>
</evidence>
<organism evidence="2 3">
    <name type="scientific">Novosphingobium hassiacum</name>
    <dbReference type="NCBI Taxonomy" id="173676"/>
    <lineage>
        <taxon>Bacteria</taxon>
        <taxon>Pseudomonadati</taxon>
        <taxon>Pseudomonadota</taxon>
        <taxon>Alphaproteobacteria</taxon>
        <taxon>Sphingomonadales</taxon>
        <taxon>Sphingomonadaceae</taxon>
        <taxon>Novosphingobium</taxon>
    </lineage>
</organism>
<protein>
    <submittedName>
        <fullName evidence="2">Uncharacterized protein</fullName>
    </submittedName>
</protein>
<keyword evidence="1" id="KW-0732">Signal</keyword>
<dbReference type="EMBL" id="JACICY010000003">
    <property type="protein sequence ID" value="MBB3860346.1"/>
    <property type="molecule type" value="Genomic_DNA"/>
</dbReference>
<comment type="caution">
    <text evidence="2">The sequence shown here is derived from an EMBL/GenBank/DDBJ whole genome shotgun (WGS) entry which is preliminary data.</text>
</comment>
<proteinExistence type="predicted"/>
<evidence type="ECO:0000256" key="1">
    <source>
        <dbReference type="SAM" id="SignalP"/>
    </source>
</evidence>
<dbReference type="Proteomes" id="UP000562395">
    <property type="component" value="Unassembled WGS sequence"/>
</dbReference>
<dbReference type="AlphaFoldDB" id="A0A7W5ZUR4"/>
<name>A0A7W5ZUR4_9SPHN</name>
<feature type="signal peptide" evidence="1">
    <location>
        <begin position="1"/>
        <end position="24"/>
    </location>
</feature>